<evidence type="ECO:0000256" key="1">
    <source>
        <dbReference type="ARBA" id="ARBA00022980"/>
    </source>
</evidence>
<comment type="caution">
    <text evidence="5">The sequence shown here is derived from an EMBL/GenBank/DDBJ whole genome shotgun (WGS) entry which is preliminary data.</text>
</comment>
<dbReference type="NCBIfam" id="TIGR00002">
    <property type="entry name" value="S16"/>
    <property type="match status" value="1"/>
</dbReference>
<evidence type="ECO:0000313" key="6">
    <source>
        <dbReference type="Proteomes" id="UP000177740"/>
    </source>
</evidence>
<dbReference type="STRING" id="1801677.A2365_03890"/>
<reference evidence="5 6" key="1">
    <citation type="journal article" date="2016" name="Nat. Commun.">
        <title>Thousands of microbial genomes shed light on interconnected biogeochemical processes in an aquifer system.</title>
        <authorList>
            <person name="Anantharaman K."/>
            <person name="Brown C.T."/>
            <person name="Hug L.A."/>
            <person name="Sharon I."/>
            <person name="Castelle C.J."/>
            <person name="Probst A.J."/>
            <person name="Thomas B.C."/>
            <person name="Singh A."/>
            <person name="Wilkins M.J."/>
            <person name="Karaoz U."/>
            <person name="Brodie E.L."/>
            <person name="Williams K.H."/>
            <person name="Hubbard S.S."/>
            <person name="Banfield J.F."/>
        </authorList>
    </citation>
    <scope>NUCLEOTIDE SEQUENCE [LARGE SCALE GENOMIC DNA]</scope>
</reference>
<dbReference type="Pfam" id="PF00886">
    <property type="entry name" value="Ribosomal_S16"/>
    <property type="match status" value="1"/>
</dbReference>
<sequence>MLEIRLLRIGRKNQPSYKVVVTDRRNAPKGGRFVDEVGSWNPLTKKRILDQEKIKSWISKGAKASDTVHNMLVEEKIVKGEKIESHKKSKKEQPASQDSGKKESPANDQPKETPEKSEEKKD</sequence>
<keyword evidence="1 3" id="KW-0689">Ribosomal protein</keyword>
<dbReference type="EMBL" id="MHMM01000004">
    <property type="protein sequence ID" value="OGZ27753.1"/>
    <property type="molecule type" value="Genomic_DNA"/>
</dbReference>
<dbReference type="GO" id="GO:0003735">
    <property type="term" value="F:structural constituent of ribosome"/>
    <property type="evidence" value="ECO:0007669"/>
    <property type="project" value="InterPro"/>
</dbReference>
<evidence type="ECO:0000256" key="3">
    <source>
        <dbReference type="HAMAP-Rule" id="MF_00385"/>
    </source>
</evidence>
<feature type="compositionally biased region" description="Basic and acidic residues" evidence="4">
    <location>
        <begin position="77"/>
        <end position="86"/>
    </location>
</feature>
<dbReference type="AlphaFoldDB" id="A0A1G2EPM8"/>
<feature type="region of interest" description="Disordered" evidence="4">
    <location>
        <begin position="77"/>
        <end position="122"/>
    </location>
</feature>
<dbReference type="SUPFAM" id="SSF54565">
    <property type="entry name" value="Ribosomal protein S16"/>
    <property type="match status" value="1"/>
</dbReference>
<name>A0A1G2EPM8_9BACT</name>
<keyword evidence="2 3" id="KW-0687">Ribonucleoprotein</keyword>
<evidence type="ECO:0000313" key="5">
    <source>
        <dbReference type="EMBL" id="OGZ27753.1"/>
    </source>
</evidence>
<evidence type="ECO:0000256" key="2">
    <source>
        <dbReference type="ARBA" id="ARBA00023274"/>
    </source>
</evidence>
<comment type="similarity">
    <text evidence="3">Belongs to the bacterial ribosomal protein bS16 family.</text>
</comment>
<proteinExistence type="inferred from homology"/>
<dbReference type="Gene3D" id="3.30.1320.10">
    <property type="match status" value="1"/>
</dbReference>
<feature type="compositionally biased region" description="Basic and acidic residues" evidence="4">
    <location>
        <begin position="99"/>
        <end position="122"/>
    </location>
</feature>
<dbReference type="InterPro" id="IPR000307">
    <property type="entry name" value="Ribosomal_bS16"/>
</dbReference>
<dbReference type="PANTHER" id="PTHR12919:SF20">
    <property type="entry name" value="SMALL RIBOSOMAL SUBUNIT PROTEIN BS16M"/>
    <property type="match status" value="1"/>
</dbReference>
<dbReference type="GO" id="GO:0015935">
    <property type="term" value="C:small ribosomal subunit"/>
    <property type="evidence" value="ECO:0007669"/>
    <property type="project" value="TreeGrafter"/>
</dbReference>
<dbReference type="GO" id="GO:0006412">
    <property type="term" value="P:translation"/>
    <property type="evidence" value="ECO:0007669"/>
    <property type="project" value="UniProtKB-UniRule"/>
</dbReference>
<gene>
    <name evidence="3" type="primary">rpsP</name>
    <name evidence="5" type="ORF">A2365_03890</name>
</gene>
<accession>A0A1G2EPM8</accession>
<dbReference type="InterPro" id="IPR023803">
    <property type="entry name" value="Ribosomal_bS16_dom_sf"/>
</dbReference>
<dbReference type="GO" id="GO:0005737">
    <property type="term" value="C:cytoplasm"/>
    <property type="evidence" value="ECO:0007669"/>
    <property type="project" value="UniProtKB-ARBA"/>
</dbReference>
<protein>
    <recommendedName>
        <fullName evidence="3">Small ribosomal subunit protein bS16</fullName>
    </recommendedName>
</protein>
<dbReference type="PANTHER" id="PTHR12919">
    <property type="entry name" value="30S RIBOSOMAL PROTEIN S16"/>
    <property type="match status" value="1"/>
</dbReference>
<organism evidence="5 6">
    <name type="scientific">Candidatus Nealsonbacteria bacterium RIFOXYB1_FULL_40_15</name>
    <dbReference type="NCBI Taxonomy" id="1801677"/>
    <lineage>
        <taxon>Bacteria</taxon>
        <taxon>Candidatus Nealsoniibacteriota</taxon>
    </lineage>
</organism>
<dbReference type="Proteomes" id="UP000177740">
    <property type="component" value="Unassembled WGS sequence"/>
</dbReference>
<dbReference type="HAMAP" id="MF_00385">
    <property type="entry name" value="Ribosomal_bS16"/>
    <property type="match status" value="1"/>
</dbReference>
<evidence type="ECO:0000256" key="4">
    <source>
        <dbReference type="SAM" id="MobiDB-lite"/>
    </source>
</evidence>